<dbReference type="PANTHER" id="PTHR30213:SF1">
    <property type="entry name" value="INNER MEMBRANE PROTEIN YHJD"/>
    <property type="match status" value="1"/>
</dbReference>
<dbReference type="EMBL" id="JBHRZH010000001">
    <property type="protein sequence ID" value="MFC3759278.1"/>
    <property type="molecule type" value="Genomic_DNA"/>
</dbReference>
<feature type="transmembrane region" description="Helical" evidence="6">
    <location>
        <begin position="156"/>
        <end position="179"/>
    </location>
</feature>
<feature type="transmembrane region" description="Helical" evidence="6">
    <location>
        <begin position="114"/>
        <end position="135"/>
    </location>
</feature>
<reference evidence="8" key="1">
    <citation type="journal article" date="2019" name="Int. J. Syst. Evol. Microbiol.">
        <title>The Global Catalogue of Microorganisms (GCM) 10K type strain sequencing project: providing services to taxonomists for standard genome sequencing and annotation.</title>
        <authorList>
            <consortium name="The Broad Institute Genomics Platform"/>
            <consortium name="The Broad Institute Genome Sequencing Center for Infectious Disease"/>
            <person name="Wu L."/>
            <person name="Ma J."/>
        </authorList>
    </citation>
    <scope>NUCLEOTIDE SEQUENCE [LARGE SCALE GENOMIC DNA]</scope>
    <source>
        <strain evidence="8">CGMCC 4.7241</strain>
    </source>
</reference>
<feature type="transmembrane region" description="Helical" evidence="6">
    <location>
        <begin position="199"/>
        <end position="222"/>
    </location>
</feature>
<keyword evidence="2" id="KW-1003">Cell membrane</keyword>
<evidence type="ECO:0000256" key="4">
    <source>
        <dbReference type="ARBA" id="ARBA00022989"/>
    </source>
</evidence>
<dbReference type="PANTHER" id="PTHR30213">
    <property type="entry name" value="INNER MEMBRANE PROTEIN YHJD"/>
    <property type="match status" value="1"/>
</dbReference>
<comment type="caution">
    <text evidence="7">The sequence shown here is derived from an EMBL/GenBank/DDBJ whole genome shotgun (WGS) entry which is preliminary data.</text>
</comment>
<evidence type="ECO:0000256" key="3">
    <source>
        <dbReference type="ARBA" id="ARBA00022692"/>
    </source>
</evidence>
<dbReference type="Pfam" id="PF03631">
    <property type="entry name" value="Virul_fac_BrkB"/>
    <property type="match status" value="1"/>
</dbReference>
<dbReference type="RefSeq" id="WP_205122316.1">
    <property type="nucleotide sequence ID" value="NZ_JAFBCM010000001.1"/>
</dbReference>
<feature type="transmembrane region" description="Helical" evidence="6">
    <location>
        <begin position="234"/>
        <end position="253"/>
    </location>
</feature>
<evidence type="ECO:0000256" key="5">
    <source>
        <dbReference type="ARBA" id="ARBA00023136"/>
    </source>
</evidence>
<organism evidence="7 8">
    <name type="scientific">Tenggerimyces flavus</name>
    <dbReference type="NCBI Taxonomy" id="1708749"/>
    <lineage>
        <taxon>Bacteria</taxon>
        <taxon>Bacillati</taxon>
        <taxon>Actinomycetota</taxon>
        <taxon>Actinomycetes</taxon>
        <taxon>Propionibacteriales</taxon>
        <taxon>Nocardioidaceae</taxon>
        <taxon>Tenggerimyces</taxon>
    </lineage>
</organism>
<comment type="subcellular location">
    <subcellularLocation>
        <location evidence="1">Cell membrane</location>
        <topology evidence="1">Multi-pass membrane protein</topology>
    </subcellularLocation>
</comment>
<protein>
    <submittedName>
        <fullName evidence="7">YihY/virulence factor BrkB family protein</fullName>
    </submittedName>
</protein>
<feature type="transmembrane region" description="Helical" evidence="6">
    <location>
        <begin position="46"/>
        <end position="74"/>
    </location>
</feature>
<dbReference type="Proteomes" id="UP001595699">
    <property type="component" value="Unassembled WGS sequence"/>
</dbReference>
<keyword evidence="3 6" id="KW-0812">Transmembrane</keyword>
<sequence length="336" mass="35551">MALIMNVQRLKQRALDTFERVKARWPVVDHAVRAGSHYGDRLGSQLAAAVTYFGFLSFFPIIALAFAVVGYVVAYVPGADAAVESALSSIFPGMIGDASGQINVAAIASRRGSVGLIGLVGLLYSGLGWISALRTSLQSVFDVVAEEGRNFLLGKLFDLIVLGVIGLVLVLSVTLGTAVTGFTDTVIGWIGLSGVPGMGTLLTIVAMAVGIAASTLLFFTMYRLLPKHNAPTRSVWQGALIAAVGFEILKQLAGLVIGNVTGNPLYGAFAIMIALLVWINYFARLVVLGASWAATATLPEESTEEPELEPKKRKLAERFAAVAAVGVLATRRSRRT</sequence>
<keyword evidence="8" id="KW-1185">Reference proteome</keyword>
<proteinExistence type="predicted"/>
<dbReference type="PIRSF" id="PIRSF035875">
    <property type="entry name" value="RNase_BN"/>
    <property type="match status" value="1"/>
</dbReference>
<evidence type="ECO:0000256" key="2">
    <source>
        <dbReference type="ARBA" id="ARBA00022475"/>
    </source>
</evidence>
<keyword evidence="5 6" id="KW-0472">Membrane</keyword>
<dbReference type="InterPro" id="IPR017039">
    <property type="entry name" value="Virul_fac_BrkB"/>
</dbReference>
<evidence type="ECO:0000313" key="7">
    <source>
        <dbReference type="EMBL" id="MFC3759278.1"/>
    </source>
</evidence>
<accession>A0ABV7Y560</accession>
<dbReference type="NCBIfam" id="TIGR00765">
    <property type="entry name" value="yihY_not_rbn"/>
    <property type="match status" value="1"/>
</dbReference>
<evidence type="ECO:0000256" key="1">
    <source>
        <dbReference type="ARBA" id="ARBA00004651"/>
    </source>
</evidence>
<feature type="transmembrane region" description="Helical" evidence="6">
    <location>
        <begin position="265"/>
        <end position="283"/>
    </location>
</feature>
<evidence type="ECO:0000313" key="8">
    <source>
        <dbReference type="Proteomes" id="UP001595699"/>
    </source>
</evidence>
<gene>
    <name evidence="7" type="ORF">ACFOUW_00370</name>
</gene>
<keyword evidence="4 6" id="KW-1133">Transmembrane helix</keyword>
<evidence type="ECO:0000256" key="6">
    <source>
        <dbReference type="SAM" id="Phobius"/>
    </source>
</evidence>
<name>A0ABV7Y560_9ACTN</name>